<organism evidence="5 6">
    <name type="scientific">Flammeovirga agarivorans</name>
    <dbReference type="NCBI Taxonomy" id="2726742"/>
    <lineage>
        <taxon>Bacteria</taxon>
        <taxon>Pseudomonadati</taxon>
        <taxon>Bacteroidota</taxon>
        <taxon>Cytophagia</taxon>
        <taxon>Cytophagales</taxon>
        <taxon>Flammeovirgaceae</taxon>
        <taxon>Flammeovirga</taxon>
    </lineage>
</organism>
<dbReference type="RefSeq" id="WP_168884668.1">
    <property type="nucleotide sequence ID" value="NZ_JABAIL010000009.1"/>
</dbReference>
<evidence type="ECO:0000256" key="1">
    <source>
        <dbReference type="ARBA" id="ARBA00008779"/>
    </source>
</evidence>
<keyword evidence="2" id="KW-0378">Hydrolase</keyword>
<protein>
    <submittedName>
        <fullName evidence="5">Arylsulfatase</fullName>
    </submittedName>
</protein>
<dbReference type="Pfam" id="PF00884">
    <property type="entry name" value="Sulfatase"/>
    <property type="match status" value="1"/>
</dbReference>
<feature type="signal peptide" evidence="3">
    <location>
        <begin position="1"/>
        <end position="24"/>
    </location>
</feature>
<dbReference type="Gene3D" id="2.60.120.260">
    <property type="entry name" value="Galactose-binding domain-like"/>
    <property type="match status" value="1"/>
</dbReference>
<gene>
    <name evidence="5" type="ORF">HGP29_22325</name>
</gene>
<name>A0A7X8SPG6_9BACT</name>
<evidence type="ECO:0000256" key="3">
    <source>
        <dbReference type="SAM" id="SignalP"/>
    </source>
</evidence>
<dbReference type="Proteomes" id="UP000585050">
    <property type="component" value="Unassembled WGS sequence"/>
</dbReference>
<evidence type="ECO:0000313" key="6">
    <source>
        <dbReference type="Proteomes" id="UP000585050"/>
    </source>
</evidence>
<dbReference type="AlphaFoldDB" id="A0A7X8SPG6"/>
<dbReference type="InterPro" id="IPR000917">
    <property type="entry name" value="Sulfatase_N"/>
</dbReference>
<comment type="caution">
    <text evidence="5">The sequence shown here is derived from an EMBL/GenBank/DDBJ whole genome shotgun (WGS) entry which is preliminary data.</text>
</comment>
<keyword evidence="3" id="KW-0732">Signal</keyword>
<dbReference type="PANTHER" id="PTHR42693">
    <property type="entry name" value="ARYLSULFATASE FAMILY MEMBER"/>
    <property type="match status" value="1"/>
</dbReference>
<dbReference type="Gene3D" id="3.30.1120.10">
    <property type="match status" value="1"/>
</dbReference>
<evidence type="ECO:0000313" key="5">
    <source>
        <dbReference type="EMBL" id="NLR93954.1"/>
    </source>
</evidence>
<comment type="similarity">
    <text evidence="1">Belongs to the sulfatase family.</text>
</comment>
<dbReference type="PANTHER" id="PTHR42693:SF53">
    <property type="entry name" value="ENDO-4-O-SULFATASE"/>
    <property type="match status" value="1"/>
</dbReference>
<accession>A0A7X8SPG6</accession>
<keyword evidence="6" id="KW-1185">Reference proteome</keyword>
<evidence type="ECO:0000256" key="2">
    <source>
        <dbReference type="ARBA" id="ARBA00022801"/>
    </source>
</evidence>
<evidence type="ECO:0000259" key="4">
    <source>
        <dbReference type="Pfam" id="PF00884"/>
    </source>
</evidence>
<sequence>MNTNKKQLFLTCFVYLLFFCFGCAKQKASNEIEKKPNVIVIMTDDMAWGDISYNGNKNINTPRIDQLSKEGASLSNFYVQQVCSPTRAEFLTGRYSHKMGVYDTSEGAERMNVDETTIAEVFKAAGYKTGMYGKWHNGMQYPYHPNARGFEDFYGFCSGHWGNYFAPMLEDNGKIVKGNGFIVDDFTDHAMKFMEENKEEPFFIYLAINTPHTPLQAPHKNWNNFKDKPLKMFSETHKKKEKPQKTNAALAMVENIDYNVGRINDKLEALDIKDETIVIFFSDNGPAFYRWNGGMKGKKGRPDEGGVLSPFFIQWPNRIKGGEVVNQIASVTDLLPTLAEMCEIPYATNHKLDGMSLNGLLTKGESSKSLEDRIILNQFYNKISIRNQKFRLAFTGELYDIEKDRKQLVDVSDQFPDVKKELVAHQERYAKEIKEYNPSEDKRPFILGHPDAIFTQIPARDAKPHGNIKRSNRWPNCSFMQDWTSINDSITWDVSVPSKGKYNVKLYYTCPEGDEGSEFSLTIGESVLDGKIVEAWDPPLQGADKDLYPRIESYVKDFKTLDLGEINIEKGDFRMTLKATKIPNKKVMDFRMLLFERLDKKEDLSMTLK</sequence>
<dbReference type="InterPro" id="IPR017850">
    <property type="entry name" value="Alkaline_phosphatase_core_sf"/>
</dbReference>
<feature type="chain" id="PRO_5031149410" evidence="3">
    <location>
        <begin position="25"/>
        <end position="609"/>
    </location>
</feature>
<feature type="domain" description="Sulfatase N-terminal" evidence="4">
    <location>
        <begin position="36"/>
        <end position="340"/>
    </location>
</feature>
<dbReference type="GO" id="GO:0004065">
    <property type="term" value="F:arylsulfatase activity"/>
    <property type="evidence" value="ECO:0007669"/>
    <property type="project" value="TreeGrafter"/>
</dbReference>
<dbReference type="Gene3D" id="3.40.720.10">
    <property type="entry name" value="Alkaline Phosphatase, subunit A"/>
    <property type="match status" value="1"/>
</dbReference>
<dbReference type="EMBL" id="JABAIL010000009">
    <property type="protein sequence ID" value="NLR93954.1"/>
    <property type="molecule type" value="Genomic_DNA"/>
</dbReference>
<proteinExistence type="inferred from homology"/>
<reference evidence="5 6" key="1">
    <citation type="submission" date="2020-04" db="EMBL/GenBank/DDBJ databases">
        <title>Flammeovirga sp. SR4, a novel species isolated from seawater.</title>
        <authorList>
            <person name="Wang X."/>
        </authorList>
    </citation>
    <scope>NUCLEOTIDE SEQUENCE [LARGE SCALE GENOMIC DNA]</scope>
    <source>
        <strain evidence="5 6">SR4</strain>
    </source>
</reference>
<dbReference type="InterPro" id="IPR050738">
    <property type="entry name" value="Sulfatase"/>
</dbReference>
<dbReference type="CDD" id="cd16146">
    <property type="entry name" value="ARS_like"/>
    <property type="match status" value="1"/>
</dbReference>
<dbReference type="SUPFAM" id="SSF53649">
    <property type="entry name" value="Alkaline phosphatase-like"/>
    <property type="match status" value="1"/>
</dbReference>